<proteinExistence type="inferred from homology"/>
<evidence type="ECO:0000256" key="1">
    <source>
        <dbReference type="ARBA" id="ARBA00022723"/>
    </source>
</evidence>
<feature type="domain" description="PPM-type phosphatase" evidence="6">
    <location>
        <begin position="10"/>
        <end position="316"/>
    </location>
</feature>
<dbReference type="Gene3D" id="3.60.40.10">
    <property type="entry name" value="PPM-type phosphatase domain"/>
    <property type="match status" value="1"/>
</dbReference>
<evidence type="ECO:0000256" key="3">
    <source>
        <dbReference type="ARBA" id="ARBA00022912"/>
    </source>
</evidence>
<organism evidence="7 8">
    <name type="scientific">Petromyzon marinus</name>
    <name type="common">Sea lamprey</name>
    <dbReference type="NCBI Taxonomy" id="7757"/>
    <lineage>
        <taxon>Eukaryota</taxon>
        <taxon>Metazoa</taxon>
        <taxon>Chordata</taxon>
        <taxon>Craniata</taxon>
        <taxon>Vertebrata</taxon>
        <taxon>Cyclostomata</taxon>
        <taxon>Hyperoartia</taxon>
        <taxon>Petromyzontiformes</taxon>
        <taxon>Petromyzontidae</taxon>
        <taxon>Petromyzon</taxon>
    </lineage>
</organism>
<dbReference type="CDD" id="cd00143">
    <property type="entry name" value="PP2Cc"/>
    <property type="match status" value="1"/>
</dbReference>
<feature type="region of interest" description="Disordered" evidence="5">
    <location>
        <begin position="398"/>
        <end position="423"/>
    </location>
</feature>
<gene>
    <name evidence="8" type="primary">LOC116939242</name>
</gene>
<keyword evidence="2 4" id="KW-0378">Hydrolase</keyword>
<name>A0AAJ7WMK8_PETMA</name>
<dbReference type="RefSeq" id="XP_032803301.1">
    <property type="nucleotide sequence ID" value="XM_032947410.1"/>
</dbReference>
<dbReference type="InterPro" id="IPR001932">
    <property type="entry name" value="PPM-type_phosphatase-like_dom"/>
</dbReference>
<feature type="region of interest" description="Disordered" evidence="5">
    <location>
        <begin position="460"/>
        <end position="511"/>
    </location>
</feature>
<reference evidence="8" key="1">
    <citation type="submission" date="2025-08" db="UniProtKB">
        <authorList>
            <consortium name="RefSeq"/>
        </authorList>
    </citation>
    <scope>IDENTIFICATION</scope>
    <source>
        <tissue evidence="8">Sperm</tissue>
    </source>
</reference>
<dbReference type="PANTHER" id="PTHR47992">
    <property type="entry name" value="PROTEIN PHOSPHATASE"/>
    <property type="match status" value="1"/>
</dbReference>
<keyword evidence="7" id="KW-1185">Reference proteome</keyword>
<feature type="compositionally biased region" description="Polar residues" evidence="5">
    <location>
        <begin position="398"/>
        <end position="413"/>
    </location>
</feature>
<dbReference type="SMART" id="SM00332">
    <property type="entry name" value="PP2Cc"/>
    <property type="match status" value="1"/>
</dbReference>
<keyword evidence="3 4" id="KW-0904">Protein phosphatase</keyword>
<dbReference type="SUPFAM" id="SSF81606">
    <property type="entry name" value="PP2C-like"/>
    <property type="match status" value="1"/>
</dbReference>
<dbReference type="GO" id="GO:0046872">
    <property type="term" value="F:metal ion binding"/>
    <property type="evidence" value="ECO:0007669"/>
    <property type="project" value="UniProtKB-KW"/>
</dbReference>
<accession>A0AAJ7WMK8</accession>
<dbReference type="Pfam" id="PF00481">
    <property type="entry name" value="PP2C"/>
    <property type="match status" value="1"/>
</dbReference>
<dbReference type="GO" id="GO:0004722">
    <property type="term" value="F:protein serine/threonine phosphatase activity"/>
    <property type="evidence" value="ECO:0007669"/>
    <property type="project" value="InterPro"/>
</dbReference>
<dbReference type="AlphaFoldDB" id="A0AAJ7WMK8"/>
<dbReference type="KEGG" id="pmrn:116939242"/>
<evidence type="ECO:0000313" key="7">
    <source>
        <dbReference type="Proteomes" id="UP001318040"/>
    </source>
</evidence>
<dbReference type="GeneID" id="116939242"/>
<dbReference type="PROSITE" id="PS01032">
    <property type="entry name" value="PPM_1"/>
    <property type="match status" value="1"/>
</dbReference>
<keyword evidence="1" id="KW-0479">Metal-binding</keyword>
<dbReference type="PROSITE" id="PS51746">
    <property type="entry name" value="PPM_2"/>
    <property type="match status" value="1"/>
</dbReference>
<dbReference type="SMART" id="SM00331">
    <property type="entry name" value="PP2C_SIG"/>
    <property type="match status" value="1"/>
</dbReference>
<protein>
    <submittedName>
        <fullName evidence="8">Protein phosphatase 1D-like</fullName>
    </submittedName>
</protein>
<evidence type="ECO:0000259" key="6">
    <source>
        <dbReference type="PROSITE" id="PS51746"/>
    </source>
</evidence>
<dbReference type="InterPro" id="IPR015655">
    <property type="entry name" value="PP2C"/>
</dbReference>
<sequence>MAPVDRYSLRVSAAVAQGGRRYMEDAAMVVRERLRGQEVTFVAVFDGHGGSEAALFARQHLWAALRRDRQLLSPQPERVCGALRKAFIATHRAMWHKHPEWPRTVSGLPSTAGTTATALLFRGSHLYVAHVGDSGAVLGVRGGPSGTLQAVEVTRDHKPECPREKERIERLGGRVVSKAGVERVVWTRPVLAHTGPVRRSTAVDHIPFLAVARALGDLWSYDFGRGEFVVSPEPDVSVRTIDPSRDALIVLASDGVWNVSSPASTVSTCWDECERRGGVEREGAPSLAGLLVSHALARWRGRMLRADNTTAIVIRVLPASPQGERGPAAPLSLLLPPPQGTDFDSGRELAMTISEEACDEGLDAGEEDLTGGGVGLVACAAVCREKRSSGHVHDVELTTASARPSRLGSTRPSQGPPAPHDGAATAVTLLDRWGTEPPSPSAVRSFGPLSTTCARVKGTLGESSVPNSALPAKSPRWGEAGGAGGPKPRLAGGGGSTAAGRRWRRRPRRVNGAAARCARTLPVATTKTTAIGVR</sequence>
<dbReference type="Proteomes" id="UP001318040">
    <property type="component" value="Chromosome 5"/>
</dbReference>
<evidence type="ECO:0000256" key="4">
    <source>
        <dbReference type="RuleBase" id="RU003465"/>
    </source>
</evidence>
<comment type="similarity">
    <text evidence="4">Belongs to the PP2C family.</text>
</comment>
<dbReference type="InterPro" id="IPR036457">
    <property type="entry name" value="PPM-type-like_dom_sf"/>
</dbReference>
<dbReference type="InterPro" id="IPR000222">
    <property type="entry name" value="PP2C_BS"/>
</dbReference>
<feature type="compositionally biased region" description="Gly residues" evidence="5">
    <location>
        <begin position="479"/>
        <end position="497"/>
    </location>
</feature>
<evidence type="ECO:0000313" key="8">
    <source>
        <dbReference type="RefSeq" id="XP_032803301.1"/>
    </source>
</evidence>
<evidence type="ECO:0000256" key="2">
    <source>
        <dbReference type="ARBA" id="ARBA00022801"/>
    </source>
</evidence>
<evidence type="ECO:0000256" key="5">
    <source>
        <dbReference type="SAM" id="MobiDB-lite"/>
    </source>
</evidence>